<feature type="domain" description="Pyrrolo-quinoline quinone repeat" evidence="2">
    <location>
        <begin position="134"/>
        <end position="344"/>
    </location>
</feature>
<proteinExistence type="predicted"/>
<dbReference type="InterPro" id="IPR015943">
    <property type="entry name" value="WD40/YVTN_repeat-like_dom_sf"/>
</dbReference>
<organism evidence="3 4">
    <name type="scientific">Stieleria marina</name>
    <dbReference type="NCBI Taxonomy" id="1930275"/>
    <lineage>
        <taxon>Bacteria</taxon>
        <taxon>Pseudomonadati</taxon>
        <taxon>Planctomycetota</taxon>
        <taxon>Planctomycetia</taxon>
        <taxon>Pirellulales</taxon>
        <taxon>Pirellulaceae</taxon>
        <taxon>Stieleria</taxon>
    </lineage>
</organism>
<dbReference type="Gene3D" id="2.130.10.10">
    <property type="entry name" value="YVTN repeat-like/Quinoprotein amine dehydrogenase"/>
    <property type="match status" value="1"/>
</dbReference>
<dbReference type="SUPFAM" id="SSF50998">
    <property type="entry name" value="Quinoprotein alcohol dehydrogenase-like"/>
    <property type="match status" value="1"/>
</dbReference>
<protein>
    <submittedName>
        <fullName evidence="3">Outer membrane biogenesis protein BamB</fullName>
    </submittedName>
</protein>
<dbReference type="PANTHER" id="PTHR34512:SF30">
    <property type="entry name" value="OUTER MEMBRANE PROTEIN ASSEMBLY FACTOR BAMB"/>
    <property type="match status" value="1"/>
</dbReference>
<dbReference type="RefSeq" id="WP_419189981.1">
    <property type="nucleotide sequence ID" value="NZ_CP036526.1"/>
</dbReference>
<dbReference type="InterPro" id="IPR018391">
    <property type="entry name" value="PQQ_b-propeller_rpt"/>
</dbReference>
<keyword evidence="4" id="KW-1185">Reference proteome</keyword>
<accession>A0A517NU57</accession>
<feature type="chain" id="PRO_5021705021" evidence="1">
    <location>
        <begin position="30"/>
        <end position="427"/>
    </location>
</feature>
<dbReference type="Pfam" id="PF13360">
    <property type="entry name" value="PQQ_2"/>
    <property type="match status" value="1"/>
</dbReference>
<evidence type="ECO:0000259" key="2">
    <source>
        <dbReference type="Pfam" id="PF13360"/>
    </source>
</evidence>
<dbReference type="SMART" id="SM00564">
    <property type="entry name" value="PQQ"/>
    <property type="match status" value="4"/>
</dbReference>
<dbReference type="InterPro" id="IPR002372">
    <property type="entry name" value="PQQ_rpt_dom"/>
</dbReference>
<evidence type="ECO:0000313" key="3">
    <source>
        <dbReference type="EMBL" id="QDT10642.1"/>
    </source>
</evidence>
<feature type="signal peptide" evidence="1">
    <location>
        <begin position="1"/>
        <end position="29"/>
    </location>
</feature>
<evidence type="ECO:0000313" key="4">
    <source>
        <dbReference type="Proteomes" id="UP000319817"/>
    </source>
</evidence>
<name>A0A517NU57_9BACT</name>
<dbReference type="AlphaFoldDB" id="A0A517NU57"/>
<reference evidence="3 4" key="1">
    <citation type="submission" date="2019-02" db="EMBL/GenBank/DDBJ databases">
        <title>Deep-cultivation of Planctomycetes and their phenomic and genomic characterization uncovers novel biology.</title>
        <authorList>
            <person name="Wiegand S."/>
            <person name="Jogler M."/>
            <person name="Boedeker C."/>
            <person name="Pinto D."/>
            <person name="Vollmers J."/>
            <person name="Rivas-Marin E."/>
            <person name="Kohn T."/>
            <person name="Peeters S.H."/>
            <person name="Heuer A."/>
            <person name="Rast P."/>
            <person name="Oberbeckmann S."/>
            <person name="Bunk B."/>
            <person name="Jeske O."/>
            <person name="Meyerdierks A."/>
            <person name="Storesund J.E."/>
            <person name="Kallscheuer N."/>
            <person name="Luecker S."/>
            <person name="Lage O.M."/>
            <person name="Pohl T."/>
            <person name="Merkel B.J."/>
            <person name="Hornburger P."/>
            <person name="Mueller R.-W."/>
            <person name="Bruemmer F."/>
            <person name="Labrenz M."/>
            <person name="Spormann A.M."/>
            <person name="Op den Camp H."/>
            <person name="Overmann J."/>
            <person name="Amann R."/>
            <person name="Jetten M.S.M."/>
            <person name="Mascher T."/>
            <person name="Medema M.H."/>
            <person name="Devos D.P."/>
            <person name="Kaster A.-K."/>
            <person name="Ovreas L."/>
            <person name="Rohde M."/>
            <person name="Galperin M.Y."/>
            <person name="Jogler C."/>
        </authorList>
    </citation>
    <scope>NUCLEOTIDE SEQUENCE [LARGE SCALE GENOMIC DNA]</scope>
    <source>
        <strain evidence="3 4">K23_9</strain>
    </source>
</reference>
<dbReference type="PANTHER" id="PTHR34512">
    <property type="entry name" value="CELL SURFACE PROTEIN"/>
    <property type="match status" value="1"/>
</dbReference>
<dbReference type="InterPro" id="IPR011047">
    <property type="entry name" value="Quinoprotein_ADH-like_sf"/>
</dbReference>
<keyword evidence="1" id="KW-0732">Signal</keyword>
<dbReference type="EMBL" id="CP036526">
    <property type="protein sequence ID" value="QDT10642.1"/>
    <property type="molecule type" value="Genomic_DNA"/>
</dbReference>
<sequence precursor="true">MTHPYSRLRFGPSAGCLIVLFALSSNVCCGDQWPQWRGESGDNHAAADAKVPLRWDFQSGSNIHWKLKIPGRGHSTPIVTDDGIFMTTADSQKETQSLIKVDRETGLVVDQWVVHRNTLPAAIHGNNSYASPSPAFDGERVIVSFHTDDAIWLTAMTTEGREAWKVKVCDFKPSLFQFGYGASPIIEDGLVIVAAEYDGAQSGLYAHDSRTGKQVWKTARPKNLNFASPIVYSIAGQRQILLAGAGMMTGYDVATGRRLWKVDTTTEAICGTVVRDGRRVIVSGGNPKSGTWCVLADGSQKQLWENNVKCYEQSLLTIDNYVFAFSDSGVAYCFRTADGKQMWKERLFGGGISSSPYLVGDRIYVGSEKGTVYVIKASPDRFELLAENPTGESLFATPVVVDDRMYLRTATGSGSKRQEYLIAIEAK</sequence>
<dbReference type="Proteomes" id="UP000319817">
    <property type="component" value="Chromosome"/>
</dbReference>
<gene>
    <name evidence="3" type="ORF">K239x_25990</name>
</gene>
<evidence type="ECO:0000256" key="1">
    <source>
        <dbReference type="SAM" id="SignalP"/>
    </source>
</evidence>